<comment type="caution">
    <text evidence="2">The sequence shown here is derived from an EMBL/GenBank/DDBJ whole genome shotgun (WGS) entry which is preliminary data.</text>
</comment>
<accession>A0A7J6RIL3</accession>
<gene>
    <name evidence="2" type="ORF">FOZ63_019694</name>
</gene>
<dbReference type="EMBL" id="JABANO010025497">
    <property type="protein sequence ID" value="KAF4720112.1"/>
    <property type="molecule type" value="Genomic_DNA"/>
</dbReference>
<reference evidence="2 3" key="1">
    <citation type="submission" date="2020-04" db="EMBL/GenBank/DDBJ databases">
        <title>Perkinsus olseni comparative genomics.</title>
        <authorList>
            <person name="Bogema D.R."/>
        </authorList>
    </citation>
    <scope>NUCLEOTIDE SEQUENCE [LARGE SCALE GENOMIC DNA]</scope>
    <source>
        <strain evidence="2 3">ATCC PRA-207</strain>
    </source>
</reference>
<feature type="domain" description="Spindle assembly abnormal protein 6 N-terminal" evidence="1">
    <location>
        <begin position="64"/>
        <end position="178"/>
    </location>
</feature>
<evidence type="ECO:0000313" key="3">
    <source>
        <dbReference type="Proteomes" id="UP000553632"/>
    </source>
</evidence>
<proteinExistence type="predicted"/>
<dbReference type="Proteomes" id="UP000553632">
    <property type="component" value="Unassembled WGS sequence"/>
</dbReference>
<feature type="non-terminal residue" evidence="2">
    <location>
        <position position="1"/>
    </location>
</feature>
<dbReference type="PANTHER" id="PTHR34230:SF2">
    <property type="entry name" value="SPINDLE ASSEMBLY ABNORMAL PROTEIN 6 N-TERMINAL DOMAIN-CONTAINING PROTEIN"/>
    <property type="match status" value="1"/>
</dbReference>
<evidence type="ECO:0000259" key="1">
    <source>
        <dbReference type="Pfam" id="PF16531"/>
    </source>
</evidence>
<protein>
    <recommendedName>
        <fullName evidence="1">Spindle assembly abnormal protein 6 N-terminal domain-containing protein</fullName>
    </recommendedName>
</protein>
<keyword evidence="3" id="KW-1185">Reference proteome</keyword>
<dbReference type="InterPro" id="IPR032396">
    <property type="entry name" value="SAS-6_N"/>
</dbReference>
<organism evidence="2 3">
    <name type="scientific">Perkinsus olseni</name>
    <name type="common">Perkinsus atlanticus</name>
    <dbReference type="NCBI Taxonomy" id="32597"/>
    <lineage>
        <taxon>Eukaryota</taxon>
        <taxon>Sar</taxon>
        <taxon>Alveolata</taxon>
        <taxon>Perkinsozoa</taxon>
        <taxon>Perkinsea</taxon>
        <taxon>Perkinsida</taxon>
        <taxon>Perkinsidae</taxon>
        <taxon>Perkinsus</taxon>
    </lineage>
</organism>
<dbReference type="PANTHER" id="PTHR34230">
    <property type="entry name" value="ASSEMBLY ABNORMAL PROTEIN 6, PUTATIVE-RELATED"/>
    <property type="match status" value="1"/>
</dbReference>
<dbReference type="CDD" id="cd10142">
    <property type="entry name" value="HD_SAS6_N"/>
    <property type="match status" value="1"/>
</dbReference>
<dbReference type="Pfam" id="PF16531">
    <property type="entry name" value="SAS-6_N"/>
    <property type="match status" value="1"/>
</dbReference>
<evidence type="ECO:0000313" key="2">
    <source>
        <dbReference type="EMBL" id="KAF4720112.1"/>
    </source>
</evidence>
<dbReference type="Gene3D" id="2.170.210.20">
    <property type="entry name" value="Spindle assembly abnormal protein 6, N-terminal domain"/>
    <property type="match status" value="1"/>
</dbReference>
<dbReference type="InterPro" id="IPR038558">
    <property type="entry name" value="SAS-6_N_sf"/>
</dbReference>
<name>A0A7J6RIL3_PEROL</name>
<dbReference type="AlphaFoldDB" id="A0A7J6RIL3"/>
<sequence length="344" mass="38088">MIPSSTYDDTITHQQQQQLVVVVDPSLAEGHHVVYDREIPLELRVLSTTRKATGEGNPPPPPPVDVGTLEAIRCKVMILGENEGSFKHCRVELTSENDIFFHYTHSLDEMQFRDIQEEQKLMIEFNEYVNVFIKMCNSCIAEPHAFLGVLVMARDGTARLDFVQNMEYKFIELLSAEFIASPDTVIRQHITYRYNALKSKLNASQARLQDFHAIVKLKNPSLLLQIQKGTFLMHTSSYLGEYAGNDQTSYTTLHDAFKRCITLGWYCRGVTCPSSLSTTGGCTVRAGTPYLASSAEGEVSYVKTCPTSLQSATAALAPGVSGEITTDVTKGSGQHPVLKNSAIV</sequence>